<comment type="caution">
    <text evidence="7">The sequence shown here is derived from an EMBL/GenBank/DDBJ whole genome shotgun (WGS) entry which is preliminary data.</text>
</comment>
<reference evidence="7 8" key="1">
    <citation type="submission" date="2020-04" db="EMBL/GenBank/DDBJ databases">
        <title>Staphylococcus species from domestic dog.</title>
        <authorList>
            <person name="Paterson G.K."/>
        </authorList>
    </citation>
    <scope>NUCLEOTIDE SEQUENCE [LARGE SCALE GENOMIC DNA]</scope>
    <source>
        <strain evidence="7 8">H16/1A</strain>
    </source>
</reference>
<evidence type="ECO:0000256" key="3">
    <source>
        <dbReference type="ARBA" id="ARBA00022989"/>
    </source>
</evidence>
<protein>
    <recommendedName>
        <fullName evidence="6">Yip1 domain-containing protein</fullName>
    </recommendedName>
</protein>
<feature type="transmembrane region" description="Helical" evidence="5">
    <location>
        <begin position="71"/>
        <end position="96"/>
    </location>
</feature>
<feature type="transmembrane region" description="Helical" evidence="5">
    <location>
        <begin position="21"/>
        <end position="42"/>
    </location>
</feature>
<feature type="transmembrane region" description="Helical" evidence="5">
    <location>
        <begin position="108"/>
        <end position="130"/>
    </location>
</feature>
<accession>A0ABS0T9K5</accession>
<evidence type="ECO:0000256" key="2">
    <source>
        <dbReference type="ARBA" id="ARBA00022692"/>
    </source>
</evidence>
<organism evidence="7 8">
    <name type="scientific">Staphylococcus canis</name>
    <dbReference type="NCBI Taxonomy" id="2724942"/>
    <lineage>
        <taxon>Bacteria</taxon>
        <taxon>Bacillati</taxon>
        <taxon>Bacillota</taxon>
        <taxon>Bacilli</taxon>
        <taxon>Bacillales</taxon>
        <taxon>Staphylococcaceae</taxon>
        <taxon>Staphylococcus</taxon>
    </lineage>
</organism>
<evidence type="ECO:0000256" key="5">
    <source>
        <dbReference type="SAM" id="Phobius"/>
    </source>
</evidence>
<proteinExistence type="predicted"/>
<name>A0ABS0T9K5_9STAP</name>
<dbReference type="InterPro" id="IPR006977">
    <property type="entry name" value="Yip1_dom"/>
</dbReference>
<dbReference type="EMBL" id="JABANU010000004">
    <property type="protein sequence ID" value="MBI5974458.1"/>
    <property type="molecule type" value="Genomic_DNA"/>
</dbReference>
<sequence length="200" mass="22301">MQYSKPLHIESFEQDRNHPKVALKILLVFIISIITAILSMLVTDITQTLIDSGLSKQQAEQSATIAKYGGAIGAVISVWFTIGLSMLIVFVIAKIFKSDARAKSMFASILRYTIITGIIALIILVIQWIANIDPQQISIDSLNIFDPGNTKLGLIRLTTLISAWLFGVILHSTLHLSKKTSWTFIIIYIILFILIPMLFI</sequence>
<dbReference type="Pfam" id="PF04893">
    <property type="entry name" value="Yip1"/>
    <property type="match status" value="1"/>
</dbReference>
<feature type="domain" description="Yip1" evidence="6">
    <location>
        <begin position="11"/>
        <end position="199"/>
    </location>
</feature>
<gene>
    <name evidence="7" type="ORF">HHH54_02445</name>
</gene>
<dbReference type="RefSeq" id="WP_198617247.1">
    <property type="nucleotide sequence ID" value="NZ_JABANU010000004.1"/>
</dbReference>
<dbReference type="Proteomes" id="UP000751852">
    <property type="component" value="Unassembled WGS sequence"/>
</dbReference>
<keyword evidence="3 5" id="KW-1133">Transmembrane helix</keyword>
<comment type="subcellular location">
    <subcellularLocation>
        <location evidence="1">Membrane</location>
        <topology evidence="1">Multi-pass membrane protein</topology>
    </subcellularLocation>
</comment>
<feature type="transmembrane region" description="Helical" evidence="5">
    <location>
        <begin position="150"/>
        <end position="170"/>
    </location>
</feature>
<evidence type="ECO:0000256" key="4">
    <source>
        <dbReference type="ARBA" id="ARBA00023136"/>
    </source>
</evidence>
<keyword evidence="4 5" id="KW-0472">Membrane</keyword>
<keyword evidence="8" id="KW-1185">Reference proteome</keyword>
<keyword evidence="2 5" id="KW-0812">Transmembrane</keyword>
<evidence type="ECO:0000256" key="1">
    <source>
        <dbReference type="ARBA" id="ARBA00004141"/>
    </source>
</evidence>
<evidence type="ECO:0000313" key="8">
    <source>
        <dbReference type="Proteomes" id="UP000751852"/>
    </source>
</evidence>
<evidence type="ECO:0000259" key="6">
    <source>
        <dbReference type="Pfam" id="PF04893"/>
    </source>
</evidence>
<evidence type="ECO:0000313" key="7">
    <source>
        <dbReference type="EMBL" id="MBI5974458.1"/>
    </source>
</evidence>
<feature type="transmembrane region" description="Helical" evidence="5">
    <location>
        <begin position="182"/>
        <end position="199"/>
    </location>
</feature>